<keyword evidence="2" id="KW-1185">Reference proteome</keyword>
<proteinExistence type="predicted"/>
<evidence type="ECO:0000313" key="2">
    <source>
        <dbReference type="Proteomes" id="UP000798662"/>
    </source>
</evidence>
<accession>A0ACC3BTZ0</accession>
<gene>
    <name evidence="1" type="ORF">I4F81_004004</name>
</gene>
<evidence type="ECO:0000313" key="1">
    <source>
        <dbReference type="EMBL" id="KAK1861420.1"/>
    </source>
</evidence>
<sequence>MEHLSLGFALGFVCSPVSQQCPSAKGFGEGGASWAATCLTPFAEKRVSDTPAPSSARLSFFGGVSRGATVAAFRRVVSPLLCEPFRLADGSDGPVLRPVVASLGKLHKGDREPLYQSVYPDHPAKLKGPHKPVIVNGVLKRFLGVEVSTRPAITKFISNYVKEHDLQVPDDKTKFRPDADLRAVLDVDECTFLLISKYISPHLTKVELAGDAGQRLLEEFLSSVYGHQLPHDHPPPEQSPPNHPLPDQRQPDHPPLEASAWCYGQDDIVVLRQQNGFFVDKTRFIVAMENDGSPHLVLLRPGRSGKSLLHSQMQVYHDINTNKELFDKVFINSDGSPTDAYVQSSGGTGNGARAYCVLHLDFSIQVEKGPGTLSMRQLFYNKLNRALKDFCDSYHLRVSSWVNNDALVNLEAVAVAASAAGHQLLVLVDEYDRSFNQLMREDPASYQEAVAPACDQRPAGFLRAFYIRLKSLPRISKTRVRSFTTGIAPVALTDSSGWNVAWSLTHKEEFAECCGFSDADVERGLSQFGLTDAQYSQAMRLVRKFYNSYKFSGESKPLYLAAYIIYFFKTLHSDRRRRRAILQERDESTDAQLFHYMKDDNVSLSHNVTSVLRSSSRAAVAALQDAFQACKMLTVPLKQFESPFTLAELSPRTSPGEDLVRVAKARTFMDKPTSLVYQRALSLLFYHGVLSVREVREEDAVVVLSPPNLLSRLDHFVKLEEALEADAYFLERLIESPSCEDVALLVDAVLHGWDSGALQLDFLFSEQCLSSTIEAAVGGWLRTQPAVNADLSTGRGRPLDLGRGKLGYYDLMLQNQSKDSRLLLELKVVRVNAIVFNDPAVSRASRSKGDYVDPAVDRYINALSDEEKLDLLLDPVWSAKYYRSCQTVREFVSLALQQLGRYHRSVGHPVRSFVVVLVGTRSLVADLAGGAPTEAAAGFHLSNGVTDIGAAEQRDGYLWLSVAEAGVDAVAVLVAALGAAVSGLSFIKAMCWNNSGASLSRPVRLLLALLGTEVVAVRHAGVAADRLVYGLRDGSSVPVAASVAAADDYSKALSGVGVVLSSAERRARITASVAEVATAASGVVPPAYLDGELMDEVVHLVENPLTVRGAFVAAFLGLPADVLTTVMRKHQRYLPVEDPASPGTLLPAFVTGRNGNTALFDDAAVEYTSLAGVIGRHYASLTGEVSAGAATAIYEAVLPRSAADDLPATSAGVLLAFADRVDSLVALVAVGCAPTSAADPYALRRAELGELSTRASGTAVSLADAVAAAAYVVGTPAAAAAVPDVLAFLSRRLTTALADDGLPPDIVRAVLAAGGADNPAAAAATVADLAGLRGGGGGSDAVAAPDNALATHARPARLVASRAAAAALDAVAAAPTEAADDPAAVLTAPVEVALHAVARADAAVVAAASVADVVAAVGAVTALVDAFFDAVMVMADDPAVRAARPGLCARVAALPRGWFDPAELQGVCSVGCGGGGDSGDDDWCGGQGGGGGGRGGTGGGGTAARLAGAAPGRRWPLPPAGRPARLDLRRGGLAPSATAAAAAAAVAVGPVSTGGGGKATPGRAAPGMAPPPPPPPTPRSMSTSSSAGVPPATSAAAGVSRTAVMSKPSARAVARHASAAASRCR</sequence>
<reference evidence="1" key="1">
    <citation type="submission" date="2019-11" db="EMBL/GenBank/DDBJ databases">
        <title>Nori genome reveals adaptations in red seaweeds to the harsh intertidal environment.</title>
        <authorList>
            <person name="Wang D."/>
            <person name="Mao Y."/>
        </authorList>
    </citation>
    <scope>NUCLEOTIDE SEQUENCE</scope>
    <source>
        <tissue evidence="1">Gametophyte</tissue>
    </source>
</reference>
<name>A0ACC3BTZ0_PYRYE</name>
<organism evidence="1 2">
    <name type="scientific">Pyropia yezoensis</name>
    <name type="common">Susabi-nori</name>
    <name type="synonym">Porphyra yezoensis</name>
    <dbReference type="NCBI Taxonomy" id="2788"/>
    <lineage>
        <taxon>Eukaryota</taxon>
        <taxon>Rhodophyta</taxon>
        <taxon>Bangiophyceae</taxon>
        <taxon>Bangiales</taxon>
        <taxon>Bangiaceae</taxon>
        <taxon>Pyropia</taxon>
    </lineage>
</organism>
<dbReference type="EMBL" id="CM020618">
    <property type="protein sequence ID" value="KAK1861420.1"/>
    <property type="molecule type" value="Genomic_DNA"/>
</dbReference>
<dbReference type="Proteomes" id="UP000798662">
    <property type="component" value="Chromosome 1"/>
</dbReference>
<protein>
    <submittedName>
        <fullName evidence="1">Uncharacterized protein</fullName>
    </submittedName>
</protein>
<comment type="caution">
    <text evidence="1">The sequence shown here is derived from an EMBL/GenBank/DDBJ whole genome shotgun (WGS) entry which is preliminary data.</text>
</comment>